<evidence type="ECO:0000313" key="10">
    <source>
        <dbReference type="Proteomes" id="UP000231267"/>
    </source>
</evidence>
<dbReference type="PANTHER" id="PTHR21139">
    <property type="entry name" value="TRIOSEPHOSPHATE ISOMERASE"/>
    <property type="match status" value="1"/>
</dbReference>
<comment type="pathway">
    <text evidence="1 7 8">Carbohydrate degradation; glycolysis; D-glyceraldehyde 3-phosphate from glycerone phosphate: step 1/1.</text>
</comment>
<feature type="active site" description="Proton acceptor" evidence="7">
    <location>
        <position position="167"/>
    </location>
</feature>
<dbReference type="Proteomes" id="UP000231267">
    <property type="component" value="Unassembled WGS sequence"/>
</dbReference>
<dbReference type="Pfam" id="PF00121">
    <property type="entry name" value="TIM"/>
    <property type="match status" value="1"/>
</dbReference>
<proteinExistence type="inferred from homology"/>
<feature type="binding site" evidence="7">
    <location>
        <position position="173"/>
    </location>
    <ligand>
        <name>substrate</name>
    </ligand>
</feature>
<feature type="binding site" evidence="7">
    <location>
        <begin position="234"/>
        <end position="235"/>
    </location>
    <ligand>
        <name>substrate</name>
    </ligand>
</feature>
<dbReference type="NCBIfam" id="TIGR00419">
    <property type="entry name" value="tim"/>
    <property type="match status" value="1"/>
</dbReference>
<dbReference type="SUPFAM" id="SSF51351">
    <property type="entry name" value="Triosephosphate isomerase (TIM)"/>
    <property type="match status" value="1"/>
</dbReference>
<comment type="caution">
    <text evidence="9">The sequence shown here is derived from an EMBL/GenBank/DDBJ whole genome shotgun (WGS) entry which is preliminary data.</text>
</comment>
<dbReference type="InterPro" id="IPR013785">
    <property type="entry name" value="Aldolase_TIM"/>
</dbReference>
<dbReference type="InterPro" id="IPR000652">
    <property type="entry name" value="Triosephosphate_isomerase"/>
</dbReference>
<dbReference type="PANTHER" id="PTHR21139:SF42">
    <property type="entry name" value="TRIOSEPHOSPHATE ISOMERASE"/>
    <property type="match status" value="1"/>
</dbReference>
<dbReference type="FunFam" id="3.20.20.70:FF:000016">
    <property type="entry name" value="Triosephosphate isomerase"/>
    <property type="match status" value="1"/>
</dbReference>
<dbReference type="CDD" id="cd00311">
    <property type="entry name" value="TIM"/>
    <property type="match status" value="1"/>
</dbReference>
<dbReference type="UniPathway" id="UPA00138"/>
<keyword evidence="4 7" id="KW-0963">Cytoplasm</keyword>
<dbReference type="InterPro" id="IPR022896">
    <property type="entry name" value="TrioseP_Isoase_bac/euk"/>
</dbReference>
<dbReference type="HAMAP" id="MF_00147_B">
    <property type="entry name" value="TIM_B"/>
    <property type="match status" value="1"/>
</dbReference>
<protein>
    <recommendedName>
        <fullName evidence="7 8">Triosephosphate isomerase</fullName>
        <shortName evidence="7">TIM</shortName>
        <shortName evidence="7">TPI</shortName>
        <ecNumber evidence="7 8">5.3.1.1</ecNumber>
    </recommendedName>
    <alternativeName>
        <fullName evidence="7">Triose-phosphate isomerase</fullName>
    </alternativeName>
</protein>
<comment type="subunit">
    <text evidence="7 8">Homodimer.</text>
</comment>
<dbReference type="Gene3D" id="3.20.20.70">
    <property type="entry name" value="Aldolase class I"/>
    <property type="match status" value="1"/>
</dbReference>
<keyword evidence="6 7" id="KW-0413">Isomerase</keyword>
<keyword evidence="3 7" id="KW-0312">Gluconeogenesis</keyword>
<dbReference type="GO" id="GO:0005829">
    <property type="term" value="C:cytosol"/>
    <property type="evidence" value="ECO:0007669"/>
    <property type="project" value="TreeGrafter"/>
</dbReference>
<gene>
    <name evidence="7" type="primary">tpiA</name>
    <name evidence="9" type="ORF">COW11_03760</name>
</gene>
<dbReference type="GO" id="GO:0019563">
    <property type="term" value="P:glycerol catabolic process"/>
    <property type="evidence" value="ECO:0007669"/>
    <property type="project" value="TreeGrafter"/>
</dbReference>
<evidence type="ECO:0000256" key="5">
    <source>
        <dbReference type="ARBA" id="ARBA00023152"/>
    </source>
</evidence>
<dbReference type="GO" id="GO:0006094">
    <property type="term" value="P:gluconeogenesis"/>
    <property type="evidence" value="ECO:0007669"/>
    <property type="project" value="UniProtKB-UniRule"/>
</dbReference>
<organism evidence="9 10">
    <name type="scientific">Candidatus Taenaricola geysiri</name>
    <dbReference type="NCBI Taxonomy" id="1974752"/>
    <lineage>
        <taxon>Bacteria</taxon>
        <taxon>Pseudomonadati</taxon>
        <taxon>Candidatus Omnitrophota</taxon>
        <taxon>Candidatus Taenaricola</taxon>
    </lineage>
</organism>
<dbReference type="GO" id="GO:0006096">
    <property type="term" value="P:glycolytic process"/>
    <property type="evidence" value="ECO:0007669"/>
    <property type="project" value="UniProtKB-UniRule"/>
</dbReference>
<feature type="active site" description="Electrophile" evidence="7">
    <location>
        <position position="95"/>
    </location>
</feature>
<accession>A0A2J0LR99</accession>
<dbReference type="InterPro" id="IPR020861">
    <property type="entry name" value="Triosephosphate_isomerase_AS"/>
</dbReference>
<evidence type="ECO:0000256" key="4">
    <source>
        <dbReference type="ARBA" id="ARBA00022490"/>
    </source>
</evidence>
<evidence type="ECO:0000256" key="7">
    <source>
        <dbReference type="HAMAP-Rule" id="MF_00147"/>
    </source>
</evidence>
<comment type="catalytic activity">
    <reaction evidence="7 8">
        <text>D-glyceraldehyde 3-phosphate = dihydroxyacetone phosphate</text>
        <dbReference type="Rhea" id="RHEA:18585"/>
        <dbReference type="ChEBI" id="CHEBI:57642"/>
        <dbReference type="ChEBI" id="CHEBI:59776"/>
        <dbReference type="EC" id="5.3.1.1"/>
    </reaction>
</comment>
<sequence length="259" mass="28194">MRKPIIAGNWKMYKTLTEAIELVNGLKRNLYDIIEADIVVCPSFVALDSVSEILIESNIDCGAQDVYWEKEGAYTGEVSAVMLKDIGCKYAIIGHSERRQYFNETNDTVNKKVKAALAAGLTPIVCVGETLTEREASKTFEVIKDHIQNGLSGITKEDILKIVVAYEPVWAIGTGKTATPGEAQEVHAFIRKLLADLWGKEAADSIRIQYGGSVKPDNAASLMAQEDIDGALVGGASLKVDSFTEIVKKSVGRQSCTHL</sequence>
<comment type="pathway">
    <text evidence="7 8">Carbohydrate biosynthesis; gluconeogenesis.</text>
</comment>
<dbReference type="AlphaFoldDB" id="A0A2J0LR99"/>
<dbReference type="EMBL" id="PFGP01000091">
    <property type="protein sequence ID" value="PIW66367.1"/>
    <property type="molecule type" value="Genomic_DNA"/>
</dbReference>
<evidence type="ECO:0000256" key="6">
    <source>
        <dbReference type="ARBA" id="ARBA00023235"/>
    </source>
</evidence>
<dbReference type="EC" id="5.3.1.1" evidence="7 8"/>
<evidence type="ECO:0000313" key="9">
    <source>
        <dbReference type="EMBL" id="PIW66367.1"/>
    </source>
</evidence>
<dbReference type="GO" id="GO:0046166">
    <property type="term" value="P:glyceraldehyde-3-phosphate biosynthetic process"/>
    <property type="evidence" value="ECO:0007669"/>
    <property type="project" value="TreeGrafter"/>
</dbReference>
<name>A0A2J0LR99_9BACT</name>
<keyword evidence="5 7" id="KW-0324">Glycolysis</keyword>
<feature type="binding site" evidence="7">
    <location>
        <begin position="9"/>
        <end position="11"/>
    </location>
    <ligand>
        <name>substrate</name>
    </ligand>
</feature>
<comment type="similarity">
    <text evidence="2 7 8">Belongs to the triosephosphate isomerase family.</text>
</comment>
<evidence type="ECO:0000256" key="8">
    <source>
        <dbReference type="RuleBase" id="RU363013"/>
    </source>
</evidence>
<reference evidence="9 10" key="1">
    <citation type="submission" date="2017-09" db="EMBL/GenBank/DDBJ databases">
        <title>Depth-based differentiation of microbial function through sediment-hosted aquifers and enrichment of novel symbionts in the deep terrestrial subsurface.</title>
        <authorList>
            <person name="Probst A.J."/>
            <person name="Ladd B."/>
            <person name="Jarett J.K."/>
            <person name="Geller-Mcgrath D.E."/>
            <person name="Sieber C.M."/>
            <person name="Emerson J.B."/>
            <person name="Anantharaman K."/>
            <person name="Thomas B.C."/>
            <person name="Malmstrom R."/>
            <person name="Stieglmeier M."/>
            <person name="Klingl A."/>
            <person name="Woyke T."/>
            <person name="Ryan C.M."/>
            <person name="Banfield J.F."/>
        </authorList>
    </citation>
    <scope>NUCLEOTIDE SEQUENCE [LARGE SCALE GENOMIC DNA]</scope>
    <source>
        <strain evidence="9">CG12_big_fil_rev_8_21_14_0_65_43_15</strain>
    </source>
</reference>
<comment type="function">
    <text evidence="7">Involved in the gluconeogenesis. Catalyzes stereospecifically the conversion of dihydroxyacetone phosphate (DHAP) to D-glyceraldehyde-3-phosphate (G3P).</text>
</comment>
<feature type="binding site" evidence="7">
    <location>
        <position position="213"/>
    </location>
    <ligand>
        <name>substrate</name>
    </ligand>
</feature>
<comment type="subcellular location">
    <subcellularLocation>
        <location evidence="7 8">Cytoplasm</location>
    </subcellularLocation>
</comment>
<evidence type="ECO:0000256" key="1">
    <source>
        <dbReference type="ARBA" id="ARBA00004680"/>
    </source>
</evidence>
<dbReference type="PROSITE" id="PS51440">
    <property type="entry name" value="TIM_2"/>
    <property type="match status" value="1"/>
</dbReference>
<evidence type="ECO:0000256" key="3">
    <source>
        <dbReference type="ARBA" id="ARBA00022432"/>
    </source>
</evidence>
<evidence type="ECO:0000256" key="2">
    <source>
        <dbReference type="ARBA" id="ARBA00007422"/>
    </source>
</evidence>
<dbReference type="GO" id="GO:0004807">
    <property type="term" value="F:triose-phosphate isomerase activity"/>
    <property type="evidence" value="ECO:0007669"/>
    <property type="project" value="UniProtKB-UniRule"/>
</dbReference>
<dbReference type="UniPathway" id="UPA00109">
    <property type="reaction ID" value="UER00189"/>
</dbReference>
<dbReference type="PROSITE" id="PS00171">
    <property type="entry name" value="TIM_1"/>
    <property type="match status" value="1"/>
</dbReference>
<dbReference type="InterPro" id="IPR035990">
    <property type="entry name" value="TIM_sf"/>
</dbReference>